<keyword evidence="2" id="KW-0812">Transmembrane</keyword>
<evidence type="ECO:0000313" key="3">
    <source>
        <dbReference type="EMBL" id="BAH98812.1"/>
    </source>
</evidence>
<dbReference type="KEGG" id="apt:APA01_06630"/>
<proteinExistence type="predicted"/>
<dbReference type="Proteomes" id="UP000000948">
    <property type="component" value="Chromosome"/>
</dbReference>
<reference evidence="3 4" key="1">
    <citation type="journal article" date="2009" name="Nucleic Acids Res.">
        <title>Whole-genome analyses reveal genetic instability of Acetobacter pasteurianus.</title>
        <authorList>
            <person name="Azuma Y."/>
            <person name="Hosoyama A."/>
            <person name="Matsutani M."/>
            <person name="Furuya N."/>
            <person name="Horikawa H."/>
            <person name="Harada T."/>
            <person name="Hirakawa H."/>
            <person name="Kuhara S."/>
            <person name="Matsushita K."/>
            <person name="Fujita N."/>
            <person name="Shirai M."/>
        </authorList>
    </citation>
    <scope>NUCLEOTIDE SEQUENCE [LARGE SCALE GENOMIC DNA]</scope>
    <source>
        <strain evidence="4">NBRC 105184 / IFO 3283-01</strain>
    </source>
</reference>
<feature type="transmembrane region" description="Helical" evidence="2">
    <location>
        <begin position="49"/>
        <end position="65"/>
    </location>
</feature>
<evidence type="ECO:0000313" key="4">
    <source>
        <dbReference type="Proteomes" id="UP000000948"/>
    </source>
</evidence>
<evidence type="ECO:0000256" key="1">
    <source>
        <dbReference type="SAM" id="MobiDB-lite"/>
    </source>
</evidence>
<keyword evidence="2" id="KW-0472">Membrane</keyword>
<name>C7JEI2_ACEP3</name>
<keyword evidence="2" id="KW-1133">Transmembrane helix</keyword>
<gene>
    <name evidence="3" type="ordered locus">APA01_06630</name>
</gene>
<sequence>MQPCGRIPRKMEKNMNNMPFPIRAAAVIFCLPVAGAVLAGVLGLSFPAALGPIICAAALGAWLGIKLQPPHAAAPAPAAAPQAPAPTADSKLRHDIRGIVSPAMLAAEQLDTSADPAVQKAAKTINDSLDRLTARLKQRPQS</sequence>
<feature type="region of interest" description="Disordered" evidence="1">
    <location>
        <begin position="72"/>
        <end position="92"/>
    </location>
</feature>
<dbReference type="STRING" id="634452.APA01_06630"/>
<feature type="compositionally biased region" description="Low complexity" evidence="1">
    <location>
        <begin position="72"/>
        <end position="88"/>
    </location>
</feature>
<dbReference type="EMBL" id="AP011121">
    <property type="protein sequence ID" value="BAH98812.1"/>
    <property type="molecule type" value="Genomic_DNA"/>
</dbReference>
<organism evidence="3 4">
    <name type="scientific">Acetobacter pasteurianus (strain NBRC 105184 / IFO 3283-01)</name>
    <dbReference type="NCBI Taxonomy" id="634452"/>
    <lineage>
        <taxon>Bacteria</taxon>
        <taxon>Pseudomonadati</taxon>
        <taxon>Pseudomonadota</taxon>
        <taxon>Alphaproteobacteria</taxon>
        <taxon>Acetobacterales</taxon>
        <taxon>Acetobacteraceae</taxon>
        <taxon>Acetobacter</taxon>
    </lineage>
</organism>
<evidence type="ECO:0000256" key="2">
    <source>
        <dbReference type="SAM" id="Phobius"/>
    </source>
</evidence>
<dbReference type="HOGENOM" id="CLU_1954795_0_0_5"/>
<accession>C7JEI2</accession>
<protein>
    <submittedName>
        <fullName evidence="3">Uncharacterized protein</fullName>
    </submittedName>
</protein>
<dbReference type="AlphaFoldDB" id="C7JEI2"/>
<dbReference type="RefSeq" id="WP_012812626.1">
    <property type="nucleotide sequence ID" value="NC_013209.1"/>
</dbReference>